<name>A0A514D154_9VIRU</name>
<reference evidence="2" key="1">
    <citation type="submission" date="2019-05" db="EMBL/GenBank/DDBJ databases">
        <title>Metatranscriptomic reconstruction reveals RNA viruses with the potential to shape carbon cycling in soil.</title>
        <authorList>
            <person name="Starr E.P."/>
            <person name="Nuccio E."/>
            <person name="Pett-Ridge J."/>
            <person name="Banfield J.F."/>
            <person name="Firestone M.K."/>
        </authorList>
    </citation>
    <scope>NUCLEOTIDE SEQUENCE</scope>
    <source>
        <strain evidence="2">H2_Rhizo_33_scaffold_586_e_612_1</strain>
    </source>
</reference>
<protein>
    <submittedName>
        <fullName evidence="2">Uncharacterized protein</fullName>
    </submittedName>
</protein>
<dbReference type="EMBL" id="MN033291">
    <property type="protein sequence ID" value="QDH87332.1"/>
    <property type="molecule type" value="Genomic_RNA"/>
</dbReference>
<evidence type="ECO:0000313" key="2">
    <source>
        <dbReference type="EMBL" id="QDH87332.1"/>
    </source>
</evidence>
<proteinExistence type="predicted"/>
<evidence type="ECO:0000256" key="1">
    <source>
        <dbReference type="SAM" id="MobiDB-lite"/>
    </source>
</evidence>
<organism evidence="2">
    <name type="scientific">Leviviridae sp</name>
    <dbReference type="NCBI Taxonomy" id="2027243"/>
    <lineage>
        <taxon>Viruses</taxon>
        <taxon>Riboviria</taxon>
        <taxon>Orthornavirae</taxon>
        <taxon>Lenarviricota</taxon>
        <taxon>Leviviricetes</taxon>
        <taxon>Norzivirales</taxon>
        <taxon>Fiersviridae</taxon>
    </lineage>
</organism>
<feature type="region of interest" description="Disordered" evidence="1">
    <location>
        <begin position="238"/>
        <end position="257"/>
    </location>
</feature>
<sequence>MFELDNVVTQKRSSQSKLFRRNPGDITIDLVPFQIGNDSSLSEDFFYIRPIQQLTTSFRSGASGILSNGEIDPRSLIVDSEHHTLYPYDTGHEFLTWKESFVCDIPTLHGFGNGVRYVGPAICDDALDFLSKYSSDRHSFSPINLAIGTEFLSQLRPTKAAANVAQALVETIRDVPKIPFNGLDQARKATQLLRTGSDEYLNIVFGWSPLVSDVLKICRAIVNSDKILQQYRRDSGRQIRRRAANPVQQTDTGSESKRSKFAIGTDGYYGSRMWADSGLGQGVGMVHKISESTEKYWFSGAFSYLLTGDEQVYEKSARFAQLANRLLGVRPDITLLWELTPWSWLADWFTNIGAVINLNNDILNDNLVVRYGYLMRESVYTIAWQHDGVPFYQGGSGPFSTFYKVVRKERVRATPYGFGFDLTTLSASQLAILASLGLTKSPGKFWWG</sequence>
<gene>
    <name evidence="2" type="ORF">H2Rhizo33586e6121_000003</name>
</gene>
<accession>A0A514D154</accession>